<name>A0A1C5JSK6_9ACTN</name>
<gene>
    <name evidence="2" type="ORF">GA0070623_3765</name>
</gene>
<dbReference type="AlphaFoldDB" id="A0A1C5JSK6"/>
<evidence type="ECO:0000313" key="3">
    <source>
        <dbReference type="Proteomes" id="UP000198226"/>
    </source>
</evidence>
<evidence type="ECO:0000313" key="2">
    <source>
        <dbReference type="EMBL" id="SCG73229.1"/>
    </source>
</evidence>
<accession>A0A1C5JSK6</accession>
<organism evidence="2 3">
    <name type="scientific">Micromonospora rifamycinica</name>
    <dbReference type="NCBI Taxonomy" id="291594"/>
    <lineage>
        <taxon>Bacteria</taxon>
        <taxon>Bacillati</taxon>
        <taxon>Actinomycetota</taxon>
        <taxon>Actinomycetes</taxon>
        <taxon>Micromonosporales</taxon>
        <taxon>Micromonosporaceae</taxon>
        <taxon>Micromonospora</taxon>
    </lineage>
</organism>
<evidence type="ECO:0000256" key="1">
    <source>
        <dbReference type="SAM" id="MobiDB-lite"/>
    </source>
</evidence>
<keyword evidence="3" id="KW-1185">Reference proteome</keyword>
<proteinExistence type="predicted"/>
<dbReference type="Proteomes" id="UP000198226">
    <property type="component" value="Chromosome I"/>
</dbReference>
<sequence length="111" mass="12186">MRLSFDPEEPPADPPAECVSPTIWRLSHRLHRCHLLADDGGCTCGEPFPCRSRRLVERGFLAALGLGVGAASRQDLLDRLTAENSLNAQPVRPDPSDSRHHRPGLPGKEET</sequence>
<reference evidence="3" key="1">
    <citation type="submission" date="2016-06" db="EMBL/GenBank/DDBJ databases">
        <authorList>
            <person name="Varghese N."/>
            <person name="Submissions Spin"/>
        </authorList>
    </citation>
    <scope>NUCLEOTIDE SEQUENCE [LARGE SCALE GENOMIC DNA]</scope>
    <source>
        <strain evidence="3">DSM 44983</strain>
    </source>
</reference>
<feature type="region of interest" description="Disordered" evidence="1">
    <location>
        <begin position="81"/>
        <end position="111"/>
    </location>
</feature>
<dbReference type="EMBL" id="LT607752">
    <property type="protein sequence ID" value="SCG73229.1"/>
    <property type="molecule type" value="Genomic_DNA"/>
</dbReference>
<protein>
    <submittedName>
        <fullName evidence="2">Uncharacterized protein</fullName>
    </submittedName>
</protein>